<evidence type="ECO:0000313" key="3">
    <source>
        <dbReference type="Proteomes" id="UP000319353"/>
    </source>
</evidence>
<sequence length="386" mass="43752">MDPGGSHGLYSRARLRWRGLKLPHSSSFISRGPDIFREQSDQIRTLLAPDTTRLLVLDPVLGWRYRANHRDSVNETNADAARSARRYSRRPRRGVLRVAAFGNSFVYCNEVKNQDAWPQVLEDSFPNVEVVNYGVGGYGLDQAYLRFLAEGSRLSPAIVIIGFAPDDLGRLVNVYRRFRSNHEIPLVKPRYLLDGRGQLALLPNPVRGQSDYVRYLNAPSAVSELGKYDQWYEPAIYQDPPYDYSATVRLLAATWIALRQRYLAADRLVRDGVFNRSSTAFRIQMALFRRFADAVRAAGARPLVVLFPDREAVAFARQSRKTVLRSVVEALRAEGIDYVDLTEAFVSAGVEARPESWFMSGGHYSPVANRLVAIWLGKRLWPKFAK</sequence>
<accession>A0A537KVT5</accession>
<evidence type="ECO:0000259" key="1">
    <source>
        <dbReference type="Pfam" id="PF13472"/>
    </source>
</evidence>
<dbReference type="AlphaFoldDB" id="A0A537KVT5"/>
<dbReference type="Gene3D" id="3.40.50.1110">
    <property type="entry name" value="SGNH hydrolase"/>
    <property type="match status" value="1"/>
</dbReference>
<feature type="domain" description="SGNH hydrolase-type esterase" evidence="1">
    <location>
        <begin position="100"/>
        <end position="368"/>
    </location>
</feature>
<evidence type="ECO:0000313" key="2">
    <source>
        <dbReference type="EMBL" id="TMI99855.1"/>
    </source>
</evidence>
<gene>
    <name evidence="2" type="ORF">E6H01_10375</name>
</gene>
<dbReference type="Pfam" id="PF13472">
    <property type="entry name" value="Lipase_GDSL_2"/>
    <property type="match status" value="1"/>
</dbReference>
<comment type="caution">
    <text evidence="2">The sequence shown here is derived from an EMBL/GenBank/DDBJ whole genome shotgun (WGS) entry which is preliminary data.</text>
</comment>
<name>A0A537KVT5_9BACT</name>
<proteinExistence type="predicted"/>
<dbReference type="EMBL" id="VBAL01000127">
    <property type="protein sequence ID" value="TMI99855.1"/>
    <property type="molecule type" value="Genomic_DNA"/>
</dbReference>
<dbReference type="Proteomes" id="UP000319353">
    <property type="component" value="Unassembled WGS sequence"/>
</dbReference>
<organism evidence="2 3">
    <name type="scientific">Candidatus Segetimicrobium genomatis</name>
    <dbReference type="NCBI Taxonomy" id="2569760"/>
    <lineage>
        <taxon>Bacteria</taxon>
        <taxon>Bacillati</taxon>
        <taxon>Candidatus Sysuimicrobiota</taxon>
        <taxon>Candidatus Sysuimicrobiia</taxon>
        <taxon>Candidatus Sysuimicrobiales</taxon>
        <taxon>Candidatus Segetimicrobiaceae</taxon>
        <taxon>Candidatus Segetimicrobium</taxon>
    </lineage>
</organism>
<protein>
    <recommendedName>
        <fullName evidence="1">SGNH hydrolase-type esterase domain-containing protein</fullName>
    </recommendedName>
</protein>
<dbReference type="SUPFAM" id="SSF52266">
    <property type="entry name" value="SGNH hydrolase"/>
    <property type="match status" value="1"/>
</dbReference>
<reference evidence="2 3" key="1">
    <citation type="journal article" date="2019" name="Nat. Microbiol.">
        <title>Mediterranean grassland soil C-N compound turnover is dependent on rainfall and depth, and is mediated by genomically divergent microorganisms.</title>
        <authorList>
            <person name="Diamond S."/>
            <person name="Andeer P.F."/>
            <person name="Li Z."/>
            <person name="Crits-Christoph A."/>
            <person name="Burstein D."/>
            <person name="Anantharaman K."/>
            <person name="Lane K.R."/>
            <person name="Thomas B.C."/>
            <person name="Pan C."/>
            <person name="Northen T.R."/>
            <person name="Banfield J.F."/>
        </authorList>
    </citation>
    <scope>NUCLEOTIDE SEQUENCE [LARGE SCALE GENOMIC DNA]</scope>
    <source>
        <strain evidence="2">NP_4</strain>
    </source>
</reference>
<dbReference type="InterPro" id="IPR013830">
    <property type="entry name" value="SGNH_hydro"/>
</dbReference>
<dbReference type="InterPro" id="IPR036514">
    <property type="entry name" value="SGNH_hydro_sf"/>
</dbReference>